<evidence type="ECO:0000259" key="7">
    <source>
        <dbReference type="Pfam" id="PF06004"/>
    </source>
</evidence>
<feature type="signal peptide" evidence="6">
    <location>
        <begin position="1"/>
        <end position="20"/>
    </location>
</feature>
<dbReference type="AlphaFoldDB" id="A0A4R3VGP6"/>
<dbReference type="EMBL" id="SMBX01000001">
    <property type="protein sequence ID" value="TCV02918.1"/>
    <property type="molecule type" value="Genomic_DNA"/>
</dbReference>
<dbReference type="Gene3D" id="2.30.30.100">
    <property type="match status" value="1"/>
</dbReference>
<evidence type="ECO:0000256" key="1">
    <source>
        <dbReference type="ARBA" id="ARBA00022475"/>
    </source>
</evidence>
<dbReference type="RefSeq" id="WP_377747853.1">
    <property type="nucleotide sequence ID" value="NZ_JBEBWM010000095.1"/>
</dbReference>
<protein>
    <submittedName>
        <fullName evidence="8">Uncharacterized protein DUF903</fullName>
    </submittedName>
</protein>
<comment type="caution">
    <text evidence="8">The sequence shown here is derived from an EMBL/GenBank/DDBJ whole genome shotgun (WGS) entry which is preliminary data.</text>
</comment>
<dbReference type="NCBIfam" id="NF033216">
    <property type="entry name" value="lipo_YgdI_YgdR"/>
    <property type="match status" value="1"/>
</dbReference>
<keyword evidence="4" id="KW-0564">Palmitate</keyword>
<gene>
    <name evidence="8" type="ORF">EV686_101376</name>
</gene>
<evidence type="ECO:0000256" key="2">
    <source>
        <dbReference type="ARBA" id="ARBA00022729"/>
    </source>
</evidence>
<dbReference type="Proteomes" id="UP000294692">
    <property type="component" value="Unassembled WGS sequence"/>
</dbReference>
<proteinExistence type="predicted"/>
<evidence type="ECO:0000313" key="8">
    <source>
        <dbReference type="EMBL" id="TCV02918.1"/>
    </source>
</evidence>
<organism evidence="8 9">
    <name type="scientific">Paracandidimonas soli</name>
    <dbReference type="NCBI Taxonomy" id="1917182"/>
    <lineage>
        <taxon>Bacteria</taxon>
        <taxon>Pseudomonadati</taxon>
        <taxon>Pseudomonadota</taxon>
        <taxon>Betaproteobacteria</taxon>
        <taxon>Burkholderiales</taxon>
        <taxon>Alcaligenaceae</taxon>
        <taxon>Paracandidimonas</taxon>
    </lineage>
</organism>
<accession>A0A4R3VGP6</accession>
<dbReference type="Pfam" id="PF06004">
    <property type="entry name" value="DUF903"/>
    <property type="match status" value="1"/>
</dbReference>
<feature type="chain" id="PRO_5020867411" evidence="6">
    <location>
        <begin position="21"/>
        <end position="77"/>
    </location>
</feature>
<evidence type="ECO:0000256" key="6">
    <source>
        <dbReference type="SAM" id="SignalP"/>
    </source>
</evidence>
<evidence type="ECO:0000256" key="3">
    <source>
        <dbReference type="ARBA" id="ARBA00023136"/>
    </source>
</evidence>
<keyword evidence="9" id="KW-1185">Reference proteome</keyword>
<keyword evidence="2 6" id="KW-0732">Signal</keyword>
<keyword evidence="5" id="KW-0449">Lipoprotein</keyword>
<evidence type="ECO:0000256" key="4">
    <source>
        <dbReference type="ARBA" id="ARBA00023139"/>
    </source>
</evidence>
<dbReference type="InterPro" id="IPR047807">
    <property type="entry name" value="YgdI/YgdR-like_SH3-like"/>
</dbReference>
<dbReference type="PANTHER" id="PTHR37011">
    <property type="entry name" value="POT FAMILY PEPTIDE TRANSPORT PROTEIN-RELATED"/>
    <property type="match status" value="1"/>
</dbReference>
<evidence type="ECO:0000313" key="9">
    <source>
        <dbReference type="Proteomes" id="UP000294692"/>
    </source>
</evidence>
<sequence>MQLTYAGRFGMAAVSFAALAALAACSSPSQINTRDGQSVSTADRPEVDKDKDFITYEKDGREVQVNKADVHSIEEIK</sequence>
<dbReference type="InterPro" id="IPR010305">
    <property type="entry name" value="YgdI/YgdR-like"/>
</dbReference>
<dbReference type="SUPFAM" id="SSF50182">
    <property type="entry name" value="Sm-like ribonucleoproteins"/>
    <property type="match status" value="1"/>
</dbReference>
<dbReference type="InterPro" id="IPR010920">
    <property type="entry name" value="LSM_dom_sf"/>
</dbReference>
<keyword evidence="3" id="KW-0472">Membrane</keyword>
<dbReference type="PANTHER" id="PTHR37011:SF1">
    <property type="entry name" value="POT FAMILY PEPTIDE TRANSPORT PROTEIN"/>
    <property type="match status" value="1"/>
</dbReference>
<feature type="domain" description="Lipoprotein YgdI/YgdR-like SH3-like" evidence="7">
    <location>
        <begin position="28"/>
        <end position="75"/>
    </location>
</feature>
<name>A0A4R3VGP6_9BURK</name>
<reference evidence="8 9" key="1">
    <citation type="submission" date="2019-03" db="EMBL/GenBank/DDBJ databases">
        <title>Genomic Encyclopedia of Type Strains, Phase IV (KMG-IV): sequencing the most valuable type-strain genomes for metagenomic binning, comparative biology and taxonomic classification.</title>
        <authorList>
            <person name="Goeker M."/>
        </authorList>
    </citation>
    <scope>NUCLEOTIDE SEQUENCE [LARGE SCALE GENOMIC DNA]</scope>
    <source>
        <strain evidence="8 9">DSM 100048</strain>
    </source>
</reference>
<evidence type="ECO:0000256" key="5">
    <source>
        <dbReference type="ARBA" id="ARBA00023288"/>
    </source>
</evidence>
<keyword evidence="1" id="KW-1003">Cell membrane</keyword>